<dbReference type="AlphaFoldDB" id="F9NYB4"/>
<evidence type="ECO:0000313" key="2">
    <source>
        <dbReference type="Proteomes" id="UP000007832"/>
    </source>
</evidence>
<dbReference type="eggNOG" id="COG0470">
    <property type="taxonomic scope" value="Bacteria"/>
</dbReference>
<dbReference type="Proteomes" id="UP000007832">
    <property type="component" value="Unassembled WGS sequence"/>
</dbReference>
<comment type="caution">
    <text evidence="1">The sequence shown here is derived from an EMBL/GenBank/DDBJ whole genome shotgun (WGS) entry which is preliminary data.</text>
</comment>
<gene>
    <name evidence="1" type="ORF">HMPREF1162_1617</name>
</gene>
<protein>
    <submittedName>
        <fullName evidence="1">Uncharacterized protein</fullName>
    </submittedName>
</protein>
<dbReference type="STRING" id="1574624.GCA_001642025_01758"/>
<organism evidence="1 2">
    <name type="scientific">[Propionibacterium] namnetense SK182B-JCVI</name>
    <dbReference type="NCBI Taxonomy" id="1051006"/>
    <lineage>
        <taxon>Bacteria</taxon>
        <taxon>Bacillati</taxon>
        <taxon>Actinomycetota</taxon>
        <taxon>Actinomycetes</taxon>
        <taxon>Propionibacteriales</taxon>
        <taxon>Propionibacteriaceae</taxon>
        <taxon>Cutibacterium</taxon>
    </lineage>
</organism>
<reference evidence="1 2" key="1">
    <citation type="submission" date="2011-07" db="EMBL/GenBank/DDBJ databases">
        <title>Genome Sequence of Propionibacterium acnes SK182B-JCVI.</title>
        <authorList>
            <person name="Durkin A.S."/>
            <person name="Madupu R."/>
            <person name="Hostetler J."/>
            <person name="Radune D."/>
            <person name="Torralba M."/>
            <person name="Methe B."/>
            <person name="Sutton G."/>
            <person name="Strausberg R.L."/>
            <person name="Nelson K.E."/>
        </authorList>
    </citation>
    <scope>NUCLEOTIDE SEQUENCE [LARGE SCALE GENOMIC DNA]</scope>
    <source>
        <strain evidence="1 2">SK182B-JCVI</strain>
    </source>
</reference>
<sequence>MVKGNDGVTVHRLVTSDLTGQNGLWRLADAWQYHPIVDKDNQPARTGQIRKSRLGVLLVPDVDYDGDLLGVRLPRHPVATMSEARGYGCQNGAATLIQGVTVSTEGHR</sequence>
<dbReference type="PATRIC" id="fig|1051006.4.peg.2188"/>
<dbReference type="RefSeq" id="WP_002550125.1">
    <property type="nucleotide sequence ID" value="NZ_AFUN01000047.1"/>
</dbReference>
<accession>F9NYB4</accession>
<proteinExistence type="predicted"/>
<name>F9NYB4_9ACTN</name>
<evidence type="ECO:0000313" key="1">
    <source>
        <dbReference type="EMBL" id="EGR94429.1"/>
    </source>
</evidence>
<dbReference type="EMBL" id="AFUN01000047">
    <property type="protein sequence ID" value="EGR94429.1"/>
    <property type="molecule type" value="Genomic_DNA"/>
</dbReference>